<evidence type="ECO:0000313" key="1">
    <source>
        <dbReference type="EMBL" id="RKQ97124.1"/>
    </source>
</evidence>
<evidence type="ECO:0000313" key="2">
    <source>
        <dbReference type="Proteomes" id="UP000281975"/>
    </source>
</evidence>
<dbReference type="AlphaFoldDB" id="A0A420WUL6"/>
<organism evidence="1 2">
    <name type="scientific">Kushneria sinocarnis</name>
    <dbReference type="NCBI Taxonomy" id="595502"/>
    <lineage>
        <taxon>Bacteria</taxon>
        <taxon>Pseudomonadati</taxon>
        <taxon>Pseudomonadota</taxon>
        <taxon>Gammaproteobacteria</taxon>
        <taxon>Oceanospirillales</taxon>
        <taxon>Halomonadaceae</taxon>
        <taxon>Kushneria</taxon>
    </lineage>
</organism>
<proteinExistence type="predicted"/>
<dbReference type="Proteomes" id="UP000281975">
    <property type="component" value="Unassembled WGS sequence"/>
</dbReference>
<dbReference type="RefSeq" id="WP_121173459.1">
    <property type="nucleotide sequence ID" value="NZ_RBIN01000007.1"/>
</dbReference>
<dbReference type="EMBL" id="RBIN01000007">
    <property type="protein sequence ID" value="RKQ97124.1"/>
    <property type="molecule type" value="Genomic_DNA"/>
</dbReference>
<dbReference type="OrthoDB" id="6167715at2"/>
<accession>A0A420WUL6</accession>
<name>A0A420WUL6_9GAMM</name>
<protein>
    <submittedName>
        <fullName evidence="1">Uncharacterized protein</fullName>
    </submittedName>
</protein>
<gene>
    <name evidence="1" type="ORF">C7446_2543</name>
</gene>
<sequence>MTTATATRRHRLDNANSQLSRTFIVLRDADRWLVLHEIAEAILERFDKLDSHAAISARIRDLRAKGCTIYRRDHRPEIKGVRPAEYRLISIENGEVSA</sequence>
<keyword evidence="2" id="KW-1185">Reference proteome</keyword>
<reference evidence="1 2" key="1">
    <citation type="submission" date="2018-10" db="EMBL/GenBank/DDBJ databases">
        <title>Genomic Encyclopedia of Type Strains, Phase IV (KMG-IV): sequencing the most valuable type-strain genomes for metagenomic binning, comparative biology and taxonomic classification.</title>
        <authorList>
            <person name="Goeker M."/>
        </authorList>
    </citation>
    <scope>NUCLEOTIDE SEQUENCE [LARGE SCALE GENOMIC DNA]</scope>
    <source>
        <strain evidence="1 2">DSM 23229</strain>
    </source>
</reference>
<comment type="caution">
    <text evidence="1">The sequence shown here is derived from an EMBL/GenBank/DDBJ whole genome shotgun (WGS) entry which is preliminary data.</text>
</comment>